<dbReference type="SUPFAM" id="SSF52047">
    <property type="entry name" value="RNI-like"/>
    <property type="match status" value="2"/>
</dbReference>
<dbReference type="Gene3D" id="1.10.8.430">
    <property type="entry name" value="Helical domain of apoptotic protease-activating factors"/>
    <property type="match status" value="2"/>
</dbReference>
<feature type="domain" description="Disease resistance R13L4/SHOC-2-like LRR" evidence="6">
    <location>
        <begin position="1119"/>
        <end position="1265"/>
    </location>
</feature>
<dbReference type="OrthoDB" id="619303at2759"/>
<dbReference type="PANTHER" id="PTHR23155">
    <property type="entry name" value="DISEASE RESISTANCE PROTEIN RP"/>
    <property type="match status" value="1"/>
</dbReference>
<feature type="domain" description="Disease resistance R13L4/SHOC-2-like LRR" evidence="6">
    <location>
        <begin position="1038"/>
        <end position="1107"/>
    </location>
</feature>
<feature type="domain" description="Disease resistance R13L4/SHOC-2-like LRR" evidence="6">
    <location>
        <begin position="420"/>
        <end position="755"/>
    </location>
</feature>
<dbReference type="Gene3D" id="1.10.10.10">
    <property type="entry name" value="Winged helix-like DNA-binding domain superfamily/Winged helix DNA-binding domain"/>
    <property type="match status" value="2"/>
</dbReference>
<dbReference type="Gene3D" id="3.40.50.300">
    <property type="entry name" value="P-loop containing nucleotide triphosphate hydrolases"/>
    <property type="match status" value="1"/>
</dbReference>
<dbReference type="PRINTS" id="PR00364">
    <property type="entry name" value="DISEASERSIST"/>
</dbReference>
<dbReference type="Pfam" id="PF00931">
    <property type="entry name" value="NB-ARC"/>
    <property type="match status" value="2"/>
</dbReference>
<evidence type="ECO:0000256" key="3">
    <source>
        <dbReference type="SAM" id="Coils"/>
    </source>
</evidence>
<feature type="domain" description="Disease resistance protein winged helix" evidence="5">
    <location>
        <begin position="275"/>
        <end position="363"/>
    </location>
</feature>
<dbReference type="InterPro" id="IPR058922">
    <property type="entry name" value="WHD_DRP"/>
</dbReference>
<evidence type="ECO:0000259" key="5">
    <source>
        <dbReference type="Pfam" id="PF23559"/>
    </source>
</evidence>
<dbReference type="PANTHER" id="PTHR23155:SF1201">
    <property type="entry name" value="OS02G0301800 PROTEIN"/>
    <property type="match status" value="1"/>
</dbReference>
<keyword evidence="3" id="KW-0175">Coiled coil</keyword>
<dbReference type="EMBL" id="JACEFO010001605">
    <property type="protein sequence ID" value="KAF8731833.1"/>
    <property type="molecule type" value="Genomic_DNA"/>
</dbReference>
<feature type="coiled-coil region" evidence="3">
    <location>
        <begin position="26"/>
        <end position="53"/>
    </location>
</feature>
<feature type="domain" description="NB-ARC" evidence="4">
    <location>
        <begin position="757"/>
        <end position="844"/>
    </location>
</feature>
<dbReference type="FunFam" id="1.10.10.10:FF:000322">
    <property type="entry name" value="Probable disease resistance protein At1g63360"/>
    <property type="match status" value="2"/>
</dbReference>
<dbReference type="InterPro" id="IPR032675">
    <property type="entry name" value="LRR_dom_sf"/>
</dbReference>
<evidence type="ECO:0000313" key="7">
    <source>
        <dbReference type="EMBL" id="KAF8731833.1"/>
    </source>
</evidence>
<dbReference type="Pfam" id="PF23559">
    <property type="entry name" value="WHD_DRP"/>
    <property type="match status" value="2"/>
</dbReference>
<dbReference type="Gene3D" id="1.20.5.4130">
    <property type="match status" value="1"/>
</dbReference>
<protein>
    <recommendedName>
        <fullName evidence="9">NB-ARC domain-containing protein</fullName>
    </recommendedName>
</protein>
<sequence>MDIATGAMNTILPKLVDLVVGEYKLQKGVSKEIKELEKELESMNAALHHLAEMPADQLDELTKIWASDVRELSYDIEDTKVFKKMLHQLDEKTYGFINDEWDEVDLINKIRELLETRRFLCVIDDVWKESTWDTIKLAFQDGIRGSKIIITTRNKAVAEHVGSDVYELKPLSSYHSKLLLNKRIFDAGDGCPPSLREVAGKILKKCGGVPLAIITTASLLASKPRHLQEWEKVNNSIGFGIEKNPDVEKMKNLLCLSYNDLPPHLKTCLLYLSKYPEDTTIRKDVLVLSWLAEGFITHHGEPSGKSLQEIGEGYFNELINRSLLQPLYDNYPFADYFIYGQESIFAETEVHSCQVHDMVLELINQLSAEEGFLITFLSDGRQASSCKPKTAVQQRKIRRLSLHNSNKSYASQEAREKLFKVRSLNVFGHAGLMPALSRFHLLRVLQVDDCSGLDNNHLKDLGKLCLLRFLRLQGLTVTELPMSIGELESLETLDIRGNSSEIMLPVSFGKLGKLAQLLATRVELPDGLTLENMKALQELVGICATTSHTVTQIGKLRDLKFLEIEFRDWITGNSNELIIMCLQMCSSLQTLILRTPGTSLDFMAQQVPSSLQRFMSDGVFENEFPRWINSSLSCLTVLSIKLGASVLVLPEHLEKLAELPSLRFLRLLFNFCEVPEKLIIPYGSFPCLTDLEFQCGYMCLKFKHGAMQKVQRLCLKFGVYQFFRNVNFGFNVNSEAFETINNFDYGLENLPSLHKEWEIKLLIDKIIGFLEHKSCLCVIDDLWKELPWDTIKLALLDGNHGTKIIITTRNKAVAEYVGGDIYELKPLSDNDSRELLYKWVFDSADDRPAELSNVTGKILKKCGGVPLAIITIASLLASKPTCSVEWEKVNNSIGSGSENNLHVDKMNRILSLSYDDLPFHLKTCLLSLSKYPEDHLIRKDVLVWSWIAEGFVTPEAGSTSQEIGEDYFNELINRSLIQPVTNGPYSDLAENEVYTCQLHDMVLELIIKLSTEQGFVTTWLSGGEQAGALLLPQRDIVRRLSLHKSSNTDLSEDLGNLYLPKFLRLKGLNITELPESIDKLESLETLDIRGCYAVKTLPLSFGKLGILSATEFRGHSFLGLRTFMCVGSVCFRAFPRWINMSLTCLTVLSIRLWRGPIQSEHLDKLAELPSLRFLRLTLLYVPDEQEKLIIPSSPSAFPCLTDLQIICAVMLLKFQHGAMRKLQRLKLAFSPIATNKVFGSNSFDYGLQCLPSLCHVVIHLRTMCPEAHEAITRRQLMIIPTIHRLSSPINKN</sequence>
<comment type="caution">
    <text evidence="7">The sequence shown here is derived from an EMBL/GenBank/DDBJ whole genome shotgun (WGS) entry which is preliminary data.</text>
</comment>
<proteinExistence type="predicted"/>
<dbReference type="Proteomes" id="UP000636709">
    <property type="component" value="Unassembled WGS sequence"/>
</dbReference>
<gene>
    <name evidence="7" type="ORF">HU200_015774</name>
</gene>
<dbReference type="InterPro" id="IPR042197">
    <property type="entry name" value="Apaf_helical"/>
</dbReference>
<dbReference type="GO" id="GO:0042742">
    <property type="term" value="P:defense response to bacterium"/>
    <property type="evidence" value="ECO:0007669"/>
    <property type="project" value="UniProtKB-ARBA"/>
</dbReference>
<evidence type="ECO:0000256" key="2">
    <source>
        <dbReference type="ARBA" id="ARBA00022821"/>
    </source>
</evidence>
<dbReference type="InterPro" id="IPR055414">
    <property type="entry name" value="LRR_R13L4/SHOC2-like"/>
</dbReference>
<keyword evidence="2" id="KW-0611">Plant defense</keyword>
<keyword evidence="8" id="KW-1185">Reference proteome</keyword>
<evidence type="ECO:0000256" key="1">
    <source>
        <dbReference type="ARBA" id="ARBA00022737"/>
    </source>
</evidence>
<dbReference type="InterPro" id="IPR044974">
    <property type="entry name" value="Disease_R_plants"/>
</dbReference>
<feature type="domain" description="NB-ARC" evidence="4">
    <location>
        <begin position="74"/>
        <end position="187"/>
    </location>
</feature>
<dbReference type="InterPro" id="IPR036388">
    <property type="entry name" value="WH-like_DNA-bd_sf"/>
</dbReference>
<dbReference type="SUPFAM" id="SSF52540">
    <property type="entry name" value="P-loop containing nucleoside triphosphate hydrolases"/>
    <property type="match status" value="2"/>
</dbReference>
<evidence type="ECO:0000313" key="8">
    <source>
        <dbReference type="Proteomes" id="UP000636709"/>
    </source>
</evidence>
<dbReference type="GO" id="GO:0002758">
    <property type="term" value="P:innate immune response-activating signaling pathway"/>
    <property type="evidence" value="ECO:0007669"/>
    <property type="project" value="UniProtKB-ARBA"/>
</dbReference>
<organism evidence="7 8">
    <name type="scientific">Digitaria exilis</name>
    <dbReference type="NCBI Taxonomy" id="1010633"/>
    <lineage>
        <taxon>Eukaryota</taxon>
        <taxon>Viridiplantae</taxon>
        <taxon>Streptophyta</taxon>
        <taxon>Embryophyta</taxon>
        <taxon>Tracheophyta</taxon>
        <taxon>Spermatophyta</taxon>
        <taxon>Magnoliopsida</taxon>
        <taxon>Liliopsida</taxon>
        <taxon>Poales</taxon>
        <taxon>Poaceae</taxon>
        <taxon>PACMAD clade</taxon>
        <taxon>Panicoideae</taxon>
        <taxon>Panicodae</taxon>
        <taxon>Paniceae</taxon>
        <taxon>Anthephorinae</taxon>
        <taxon>Digitaria</taxon>
    </lineage>
</organism>
<dbReference type="GO" id="GO:0043531">
    <property type="term" value="F:ADP binding"/>
    <property type="evidence" value="ECO:0007669"/>
    <property type="project" value="InterPro"/>
</dbReference>
<dbReference type="GO" id="GO:0009626">
    <property type="term" value="P:plant-type hypersensitive response"/>
    <property type="evidence" value="ECO:0007669"/>
    <property type="project" value="UniProtKB-ARBA"/>
</dbReference>
<dbReference type="InterPro" id="IPR002182">
    <property type="entry name" value="NB-ARC"/>
</dbReference>
<evidence type="ECO:0000259" key="4">
    <source>
        <dbReference type="Pfam" id="PF00931"/>
    </source>
</evidence>
<feature type="domain" description="Disease resistance protein winged helix" evidence="5">
    <location>
        <begin position="931"/>
        <end position="1006"/>
    </location>
</feature>
<evidence type="ECO:0000259" key="6">
    <source>
        <dbReference type="Pfam" id="PF23598"/>
    </source>
</evidence>
<reference evidence="7" key="1">
    <citation type="submission" date="2020-07" db="EMBL/GenBank/DDBJ databases">
        <title>Genome sequence and genetic diversity analysis of an under-domesticated orphan crop, white fonio (Digitaria exilis).</title>
        <authorList>
            <person name="Bennetzen J.L."/>
            <person name="Chen S."/>
            <person name="Ma X."/>
            <person name="Wang X."/>
            <person name="Yssel A.E.J."/>
            <person name="Chaluvadi S.R."/>
            <person name="Johnson M."/>
            <person name="Gangashetty P."/>
            <person name="Hamidou F."/>
            <person name="Sanogo M.D."/>
            <person name="Zwaenepoel A."/>
            <person name="Wallace J."/>
            <person name="Van De Peer Y."/>
            <person name="Van Deynze A."/>
        </authorList>
    </citation>
    <scope>NUCLEOTIDE SEQUENCE</scope>
    <source>
        <tissue evidence="7">Leaves</tissue>
    </source>
</reference>
<keyword evidence="1" id="KW-0677">Repeat</keyword>
<accession>A0A835KIT1</accession>
<evidence type="ECO:0008006" key="9">
    <source>
        <dbReference type="Google" id="ProtNLM"/>
    </source>
</evidence>
<dbReference type="InterPro" id="IPR027417">
    <property type="entry name" value="P-loop_NTPase"/>
</dbReference>
<dbReference type="Pfam" id="PF23598">
    <property type="entry name" value="LRR_14"/>
    <property type="match status" value="3"/>
</dbReference>
<dbReference type="Gene3D" id="3.80.10.10">
    <property type="entry name" value="Ribonuclease Inhibitor"/>
    <property type="match status" value="2"/>
</dbReference>
<name>A0A835KIT1_9POAL</name>